<dbReference type="Pfam" id="PF02417">
    <property type="entry name" value="Chromate_transp"/>
    <property type="match status" value="2"/>
</dbReference>
<dbReference type="Proteomes" id="UP000199347">
    <property type="component" value="Unassembled WGS sequence"/>
</dbReference>
<keyword evidence="3" id="KW-1003">Cell membrane</keyword>
<dbReference type="AlphaFoldDB" id="A0A1G5P2Y5"/>
<dbReference type="RefSeq" id="WP_092815238.1">
    <property type="nucleotide sequence ID" value="NZ_FMVW01000008.1"/>
</dbReference>
<dbReference type="EMBL" id="FMVW01000008">
    <property type="protein sequence ID" value="SCZ43628.1"/>
    <property type="molecule type" value="Genomic_DNA"/>
</dbReference>
<evidence type="ECO:0000256" key="3">
    <source>
        <dbReference type="ARBA" id="ARBA00022475"/>
    </source>
</evidence>
<proteinExistence type="inferred from homology"/>
<keyword evidence="5 7" id="KW-1133">Transmembrane helix</keyword>
<accession>A0A1G5P2Y5</accession>
<evidence type="ECO:0000256" key="5">
    <source>
        <dbReference type="ARBA" id="ARBA00022989"/>
    </source>
</evidence>
<comment type="subcellular location">
    <subcellularLocation>
        <location evidence="1">Cell membrane</location>
        <topology evidence="1">Multi-pass membrane protein</topology>
    </subcellularLocation>
</comment>
<feature type="transmembrane region" description="Helical" evidence="7">
    <location>
        <begin position="237"/>
        <end position="258"/>
    </location>
</feature>
<dbReference type="GO" id="GO:0015109">
    <property type="term" value="F:chromate transmembrane transporter activity"/>
    <property type="evidence" value="ECO:0007669"/>
    <property type="project" value="InterPro"/>
</dbReference>
<sequence>MHAPDAGEQVTEGSAFEVFKVFLVRGLTSFGGPVAHLGYYHEAFVKKRGWLSDAAYADLIALCQFLPGPASSQVGMAIGLMRAGYLGMLAAFVGFTLPSALLMYGFAEAFAFLSPLIGSGWIDGLKAAAVAVVALALLGMAKKLTPDLRRLAMAAGAAALVLVAHTPWTQLGAIFIGAIVGLLVIPNKAVEARETEAAIDTKVGRRLGAAAFGIFVLLLLAAFMLRGSPTGIGLAAHFYHAGALVFGGGHVVLPLLENEIVSPGLVSRDAFLAGYGAAQALPGPLFAFSTYLGSLAQTPLAGAVGGLVALLAIFLPGALLVVAALPFWRELQHAPGARRALAGVNAAVVGILAAALYDPVFTAGVNSLDSFAIAASAFLALLVPRVPAWAVVIAAAGVGAVIL</sequence>
<evidence type="ECO:0000313" key="8">
    <source>
        <dbReference type="EMBL" id="SCZ43628.1"/>
    </source>
</evidence>
<dbReference type="PANTHER" id="PTHR33567">
    <property type="entry name" value="CHROMATE ION TRANSPORTER (EUROFUNG)"/>
    <property type="match status" value="1"/>
</dbReference>
<name>A0A1G5P2Y5_AFIMA</name>
<organism evidence="8 9">
    <name type="scientific">Afifella marina DSM 2698</name>
    <dbReference type="NCBI Taxonomy" id="1120955"/>
    <lineage>
        <taxon>Bacteria</taxon>
        <taxon>Pseudomonadati</taxon>
        <taxon>Pseudomonadota</taxon>
        <taxon>Alphaproteobacteria</taxon>
        <taxon>Hyphomicrobiales</taxon>
        <taxon>Afifellaceae</taxon>
        <taxon>Afifella</taxon>
    </lineage>
</organism>
<evidence type="ECO:0000256" key="4">
    <source>
        <dbReference type="ARBA" id="ARBA00022692"/>
    </source>
</evidence>
<dbReference type="NCBIfam" id="TIGR00937">
    <property type="entry name" value="2A51"/>
    <property type="match status" value="1"/>
</dbReference>
<keyword evidence="4 7" id="KW-0812">Transmembrane</keyword>
<feature type="transmembrane region" description="Helical" evidence="7">
    <location>
        <begin position="377"/>
        <end position="402"/>
    </location>
</feature>
<keyword evidence="6 7" id="KW-0472">Membrane</keyword>
<evidence type="ECO:0000256" key="1">
    <source>
        <dbReference type="ARBA" id="ARBA00004651"/>
    </source>
</evidence>
<protein>
    <submittedName>
        <fullName evidence="8">Chromate transporter</fullName>
    </submittedName>
</protein>
<feature type="transmembrane region" description="Helical" evidence="7">
    <location>
        <begin position="304"/>
        <end position="328"/>
    </location>
</feature>
<dbReference type="OrthoDB" id="8969999at2"/>
<feature type="transmembrane region" description="Helical" evidence="7">
    <location>
        <begin position="119"/>
        <end position="141"/>
    </location>
</feature>
<dbReference type="InterPro" id="IPR014047">
    <property type="entry name" value="Chr_Tranpt_l_chain"/>
</dbReference>
<feature type="transmembrane region" description="Helical" evidence="7">
    <location>
        <begin position="148"/>
        <end position="164"/>
    </location>
</feature>
<dbReference type="STRING" id="1120955.SAMN03080610_03095"/>
<dbReference type="InterPro" id="IPR003370">
    <property type="entry name" value="Chromate_transpt"/>
</dbReference>
<evidence type="ECO:0000313" key="9">
    <source>
        <dbReference type="Proteomes" id="UP000199347"/>
    </source>
</evidence>
<reference evidence="8 9" key="1">
    <citation type="submission" date="2016-10" db="EMBL/GenBank/DDBJ databases">
        <authorList>
            <person name="de Groot N.N."/>
        </authorList>
    </citation>
    <scope>NUCLEOTIDE SEQUENCE [LARGE SCALE GENOMIC DNA]</scope>
    <source>
        <strain evidence="8 9">DSM 2698</strain>
    </source>
</reference>
<feature type="transmembrane region" description="Helical" evidence="7">
    <location>
        <begin position="270"/>
        <end position="292"/>
    </location>
</feature>
<feature type="transmembrane region" description="Helical" evidence="7">
    <location>
        <begin position="207"/>
        <end position="225"/>
    </location>
</feature>
<evidence type="ECO:0000256" key="2">
    <source>
        <dbReference type="ARBA" id="ARBA00005262"/>
    </source>
</evidence>
<feature type="transmembrane region" description="Helical" evidence="7">
    <location>
        <begin position="170"/>
        <end position="186"/>
    </location>
</feature>
<gene>
    <name evidence="8" type="ORF">SAMN03080610_03095</name>
</gene>
<dbReference type="PANTHER" id="PTHR33567:SF3">
    <property type="entry name" value="CHROMATE ION TRANSPORTER (EUROFUNG)"/>
    <property type="match status" value="1"/>
</dbReference>
<comment type="similarity">
    <text evidence="2">Belongs to the chromate ion transporter (CHR) (TC 2.A.51) family.</text>
</comment>
<keyword evidence="9" id="KW-1185">Reference proteome</keyword>
<dbReference type="PIRSF" id="PIRSF004810">
    <property type="entry name" value="ChrA"/>
    <property type="match status" value="1"/>
</dbReference>
<feature type="transmembrane region" description="Helical" evidence="7">
    <location>
        <begin position="340"/>
        <end position="357"/>
    </location>
</feature>
<evidence type="ECO:0000256" key="7">
    <source>
        <dbReference type="SAM" id="Phobius"/>
    </source>
</evidence>
<feature type="transmembrane region" description="Helical" evidence="7">
    <location>
        <begin position="85"/>
        <end position="107"/>
    </location>
</feature>
<evidence type="ECO:0000256" key="6">
    <source>
        <dbReference type="ARBA" id="ARBA00023136"/>
    </source>
</evidence>
<dbReference type="GO" id="GO:0005886">
    <property type="term" value="C:plasma membrane"/>
    <property type="evidence" value="ECO:0007669"/>
    <property type="project" value="UniProtKB-SubCell"/>
</dbReference>